<evidence type="ECO:0000313" key="2">
    <source>
        <dbReference type="EMBL" id="TGX54106.1"/>
    </source>
</evidence>
<feature type="transmembrane region" description="Helical" evidence="1">
    <location>
        <begin position="175"/>
        <end position="193"/>
    </location>
</feature>
<keyword evidence="3" id="KW-1185">Reference proteome</keyword>
<keyword evidence="1" id="KW-0812">Transmembrane</keyword>
<dbReference type="Proteomes" id="UP000306147">
    <property type="component" value="Unassembled WGS sequence"/>
</dbReference>
<name>A0A4S1XGG6_9SPHN</name>
<keyword evidence="1" id="KW-1133">Transmembrane helix</keyword>
<feature type="transmembrane region" description="Helical" evidence="1">
    <location>
        <begin position="143"/>
        <end position="163"/>
    </location>
</feature>
<evidence type="ECO:0000256" key="1">
    <source>
        <dbReference type="SAM" id="Phobius"/>
    </source>
</evidence>
<gene>
    <name evidence="2" type="ORF">E5A73_08260</name>
</gene>
<reference evidence="2 3" key="1">
    <citation type="submission" date="2019-04" db="EMBL/GenBank/DDBJ databases">
        <title>Sphingomonas psychrotolerans sp. nov., isolated from soil in the Tianshan Mountains, Xinjiang, China.</title>
        <authorList>
            <person name="Luo Y."/>
            <person name="Sheng H."/>
        </authorList>
    </citation>
    <scope>NUCLEOTIDE SEQUENCE [LARGE SCALE GENOMIC DNA]</scope>
    <source>
        <strain evidence="2 3">ZFGT-11</strain>
    </source>
</reference>
<feature type="transmembrane region" description="Helical" evidence="1">
    <location>
        <begin position="30"/>
        <end position="50"/>
    </location>
</feature>
<keyword evidence="1" id="KW-0472">Membrane</keyword>
<protein>
    <submittedName>
        <fullName evidence="2">Uncharacterized protein</fullName>
    </submittedName>
</protein>
<sequence>MRQVTQAIWSAGKGVVRALYETYRLGGRTLLVAPIIVAIAVIPEFAQHVVEINLGMFDSREAAHALADSPLRWGFGYVKLAGFAFAILLTARLWAFDGSVRRALRIPPRVLLRTGFALAVMIAVSAALAWLSGRFPPIPREAISIVGDIVSAGVMVWAIAELVEDRSMSLWRAVTLYLPTAVLVLLLFFAAMLPAQALHGVNHKVALGQSAALIWPLMLFDSLVVGVIAALAGAAIHVGFRAGPTWRGWTRPPGSRT</sequence>
<dbReference type="EMBL" id="SRXT01000003">
    <property type="protein sequence ID" value="TGX54106.1"/>
    <property type="molecule type" value="Genomic_DNA"/>
</dbReference>
<organism evidence="2 3">
    <name type="scientific">Sphingomonas gei</name>
    <dbReference type="NCBI Taxonomy" id="1395960"/>
    <lineage>
        <taxon>Bacteria</taxon>
        <taxon>Pseudomonadati</taxon>
        <taxon>Pseudomonadota</taxon>
        <taxon>Alphaproteobacteria</taxon>
        <taxon>Sphingomonadales</taxon>
        <taxon>Sphingomonadaceae</taxon>
        <taxon>Sphingomonas</taxon>
    </lineage>
</organism>
<evidence type="ECO:0000313" key="3">
    <source>
        <dbReference type="Proteomes" id="UP000306147"/>
    </source>
</evidence>
<proteinExistence type="predicted"/>
<dbReference type="RefSeq" id="WP_135963345.1">
    <property type="nucleotide sequence ID" value="NZ_SRXT01000003.1"/>
</dbReference>
<accession>A0A4S1XGG6</accession>
<comment type="caution">
    <text evidence="2">The sequence shown here is derived from an EMBL/GenBank/DDBJ whole genome shotgun (WGS) entry which is preliminary data.</text>
</comment>
<feature type="transmembrane region" description="Helical" evidence="1">
    <location>
        <begin position="70"/>
        <end position="89"/>
    </location>
</feature>
<feature type="transmembrane region" description="Helical" evidence="1">
    <location>
        <begin position="110"/>
        <end position="131"/>
    </location>
</feature>
<dbReference type="OrthoDB" id="7426493at2"/>
<feature type="transmembrane region" description="Helical" evidence="1">
    <location>
        <begin position="213"/>
        <end position="240"/>
    </location>
</feature>
<dbReference type="AlphaFoldDB" id="A0A4S1XGG6"/>